<keyword evidence="2 5" id="KW-0812">Transmembrane</keyword>
<dbReference type="OrthoDB" id="303066at2759"/>
<evidence type="ECO:0000313" key="5">
    <source>
        <dbReference type="EMBL" id="EEC09638.1"/>
    </source>
</evidence>
<feature type="transmembrane region" description="Helical" evidence="2">
    <location>
        <begin position="675"/>
        <end position="691"/>
    </location>
</feature>
<keyword evidence="2" id="KW-1133">Transmembrane helix</keyword>
<feature type="domain" description="Piezo TM25-28" evidence="3">
    <location>
        <begin position="731"/>
        <end position="785"/>
    </location>
</feature>
<evidence type="ECO:0000259" key="4">
    <source>
        <dbReference type="Pfam" id="PF24871"/>
    </source>
</evidence>
<evidence type="ECO:0000313" key="6">
    <source>
        <dbReference type="EnsemblMetazoa" id="ISCW007910-PA"/>
    </source>
</evidence>
<dbReference type="AlphaFoldDB" id="B7PSR6"/>
<feature type="domain" description="Piezo TM25-28" evidence="3">
    <location>
        <begin position="638"/>
        <end position="726"/>
    </location>
</feature>
<dbReference type="EMBL" id="ABJB010503721">
    <property type="status" value="NOT_ANNOTATED_CDS"/>
    <property type="molecule type" value="Genomic_DNA"/>
</dbReference>
<dbReference type="GO" id="GO:0016020">
    <property type="term" value="C:membrane"/>
    <property type="evidence" value="ECO:0007669"/>
    <property type="project" value="InterPro"/>
</dbReference>
<dbReference type="InterPro" id="IPR031805">
    <property type="entry name" value="Piezo_TM25-28"/>
</dbReference>
<dbReference type="Pfam" id="PF15917">
    <property type="entry name" value="Piezo_TM25-28"/>
    <property type="match status" value="2"/>
</dbReference>
<name>B7PSR6_IXOSC</name>
<reference evidence="5 7" key="1">
    <citation type="submission" date="2008-03" db="EMBL/GenBank/DDBJ databases">
        <title>Annotation of Ixodes scapularis.</title>
        <authorList>
            <consortium name="Ixodes scapularis Genome Project Consortium"/>
            <person name="Caler E."/>
            <person name="Hannick L.I."/>
            <person name="Bidwell S."/>
            <person name="Joardar V."/>
            <person name="Thiagarajan M."/>
            <person name="Amedeo P."/>
            <person name="Galinsky K.J."/>
            <person name="Schobel S."/>
            <person name="Inman J."/>
            <person name="Hostetler J."/>
            <person name="Miller J."/>
            <person name="Hammond M."/>
            <person name="Megy K."/>
            <person name="Lawson D."/>
            <person name="Kodira C."/>
            <person name="Sutton G."/>
            <person name="Meyer J."/>
            <person name="Hill C.A."/>
            <person name="Birren B."/>
            <person name="Nene V."/>
            <person name="Collins F."/>
            <person name="Alarcon-Chaidez F."/>
            <person name="Wikel S."/>
            <person name="Strausberg R."/>
        </authorList>
    </citation>
    <scope>NUCLEOTIDE SEQUENCE [LARGE SCALE GENOMIC DNA]</scope>
    <source>
        <strain evidence="7">Wikel</strain>
        <strain evidence="5">Wikel colony</strain>
    </source>
</reference>
<feature type="transmembrane region" description="Helical" evidence="2">
    <location>
        <begin position="479"/>
        <end position="497"/>
    </location>
</feature>
<feature type="transmembrane region" description="Helical" evidence="2">
    <location>
        <begin position="122"/>
        <end position="143"/>
    </location>
</feature>
<gene>
    <name evidence="5" type="ORF">IscW_ISCW007910</name>
</gene>
<feature type="transmembrane region" description="Helical" evidence="2">
    <location>
        <begin position="67"/>
        <end position="87"/>
    </location>
</feature>
<feature type="transmembrane region" description="Helical" evidence="2">
    <location>
        <begin position="304"/>
        <end position="334"/>
    </location>
</feature>
<evidence type="ECO:0000256" key="1">
    <source>
        <dbReference type="SAM" id="MobiDB-lite"/>
    </source>
</evidence>
<dbReference type="PANTHER" id="PTHR47049:SF2">
    <property type="entry name" value="PIEZO-TYPE MECHANOSENSITIVE ION CHANNEL HOMOLOG"/>
    <property type="match status" value="1"/>
</dbReference>
<dbReference type="VEuPathDB" id="VectorBase:ISCP_007558"/>
<reference evidence="6" key="2">
    <citation type="submission" date="2020-05" db="UniProtKB">
        <authorList>
            <consortium name="EnsemblMetazoa"/>
        </authorList>
    </citation>
    <scope>IDENTIFICATION</scope>
    <source>
        <strain evidence="6">wikel</strain>
    </source>
</reference>
<feature type="transmembrane region" description="Helical" evidence="2">
    <location>
        <begin position="38"/>
        <end position="55"/>
    </location>
</feature>
<dbReference type="EMBL" id="ABJB010044448">
    <property type="status" value="NOT_ANNOTATED_CDS"/>
    <property type="molecule type" value="Genomic_DNA"/>
</dbReference>
<feature type="transmembrane region" description="Helical" evidence="2">
    <location>
        <begin position="503"/>
        <end position="522"/>
    </location>
</feature>
<dbReference type="EMBL" id="DS779988">
    <property type="protein sequence ID" value="EEC09638.1"/>
    <property type="molecule type" value="Genomic_DNA"/>
</dbReference>
<dbReference type="VEuPathDB" id="VectorBase:ISCI007910"/>
<dbReference type="VEuPathDB" id="VectorBase:ISCW007910"/>
<sequence>QLLVRRLGRLVQQWLTRYWIWVVASMLMFISLGGEQVVLYRIVYMLLFLFFVTVFQVSYQLWIKVMYGFWLTVIIYSMLVLILIYSYQFEHFPEYWEHHLRIPVGFQKDIGLEVYQADPGTLFLKLLTPTFFLIITIIQLHYFHNEFIKLNEDHFTYSGSEEEINAPTAGSGLRVPEASESDVWRQSGPSESLQDATADEATAHAAVDAPQVARHASTAKSNPMTMYHNDARIAYSSEAEEPKRCPRPRPPPPPPNIEVYTELYSYSYRSISKQQITIAIKPRFDLYKCRKIVWRLLEIHMAKVVLLTVFGVAISDVSAVHVIFVLVVVVALPFRWLQPFLIHCCSVWTSILFLAKMVYQLSFVDVHGWHTNCSVFSFFFFFSQSVYGIDSNVTVFPAPFNSTIDGRVWIGFQKVTDLSFYSKGYILLIVVFSVHAIIRYRQRFYRARNRLPEPRPGVVFPSITRQNADDGIREALKFLLNYFFYKFGVEASLFYYGVFSIGIRLDAFALFTSLWLCGMFLLRRCYLAKVWAFYVAYLCFVLPLQYAMVMGIPPGLCTEYPWWNPSKKTLRETALWFFLPDFQEPPLAWKLWPDFIQLLFACCQLYIFFLESSAGVHDGGSNGEIYDRKGCFVGQTPNPMSDFRRSYLSTVKVFLFFPLYWITLAVMFLAGTNRVSIFAMGYVLGCFFFLWNGNEFYLKPMKVLLKMWNALLAYNVVVIFIKSILQRGTNANTEDGVCRVPLDEAGLLWDGICLTFLLVQKRLFTSYYFHHLIIEILAQQQLASR</sequence>
<dbReference type="GO" id="GO:0008381">
    <property type="term" value="F:mechanosensitive monoatomic ion channel activity"/>
    <property type="evidence" value="ECO:0007669"/>
    <property type="project" value="InterPro"/>
</dbReference>
<accession>B7PSR6</accession>
<dbReference type="InterPro" id="IPR027272">
    <property type="entry name" value="Piezo"/>
</dbReference>
<proteinExistence type="predicted"/>
<feature type="non-terminal residue" evidence="5">
    <location>
        <position position="1"/>
    </location>
</feature>
<evidence type="ECO:0000313" key="7">
    <source>
        <dbReference type="Proteomes" id="UP000001555"/>
    </source>
</evidence>
<feature type="compositionally biased region" description="Low complexity" evidence="1">
    <location>
        <begin position="195"/>
        <end position="209"/>
    </location>
</feature>
<feature type="domain" description="Piezo TM1-24" evidence="4">
    <location>
        <begin position="3"/>
        <end position="149"/>
    </location>
</feature>
<dbReference type="PaxDb" id="6945-B7PSR6"/>
<dbReference type="EMBL" id="ABJB010816750">
    <property type="status" value="NOT_ANNOTATED_CDS"/>
    <property type="molecule type" value="Genomic_DNA"/>
</dbReference>
<dbReference type="EMBL" id="ABJB010195034">
    <property type="status" value="NOT_ANNOTATED_CDS"/>
    <property type="molecule type" value="Genomic_DNA"/>
</dbReference>
<feature type="transmembrane region" description="Helical" evidence="2">
    <location>
        <begin position="534"/>
        <end position="556"/>
    </location>
</feature>
<feature type="transmembrane region" description="Helical" evidence="2">
    <location>
        <begin position="647"/>
        <end position="669"/>
    </location>
</feature>
<dbReference type="PANTHER" id="PTHR47049">
    <property type="entry name" value="PIEZO-TYPE MECHANOSENSITIVE ION CHANNEL HOMOLOG"/>
    <property type="match status" value="1"/>
</dbReference>
<protein>
    <submittedName>
        <fullName evidence="5 6">Transmembrane protein C18orf30, putative</fullName>
    </submittedName>
</protein>
<dbReference type="Proteomes" id="UP000001555">
    <property type="component" value="Unassembled WGS sequence"/>
</dbReference>
<feature type="non-terminal residue" evidence="5">
    <location>
        <position position="785"/>
    </location>
</feature>
<feature type="region of interest" description="Disordered" evidence="1">
    <location>
        <begin position="166"/>
        <end position="221"/>
    </location>
</feature>
<dbReference type="EnsemblMetazoa" id="ISCW007910-RA">
    <property type="protein sequence ID" value="ISCW007910-PA"/>
    <property type="gene ID" value="ISCW007910"/>
</dbReference>
<evidence type="ECO:0000256" key="2">
    <source>
        <dbReference type="SAM" id="Phobius"/>
    </source>
</evidence>
<keyword evidence="7" id="KW-1185">Reference proteome</keyword>
<feature type="transmembrane region" description="Helical" evidence="2">
    <location>
        <begin position="703"/>
        <end position="725"/>
    </location>
</feature>
<dbReference type="HOGENOM" id="CLU_357394_0_0_1"/>
<evidence type="ECO:0000259" key="3">
    <source>
        <dbReference type="Pfam" id="PF15917"/>
    </source>
</evidence>
<keyword evidence="2" id="KW-0472">Membrane</keyword>
<feature type="transmembrane region" description="Helical" evidence="2">
    <location>
        <begin position="420"/>
        <end position="440"/>
    </location>
</feature>
<dbReference type="STRING" id="6945.B7PSR6"/>
<feature type="transmembrane region" description="Helical" evidence="2">
    <location>
        <begin position="340"/>
        <end position="359"/>
    </location>
</feature>
<dbReference type="InterPro" id="IPR056769">
    <property type="entry name" value="Piezo_TM1-24"/>
</dbReference>
<dbReference type="Pfam" id="PF24871">
    <property type="entry name" value="Piezo_TM1-24"/>
    <property type="match status" value="1"/>
</dbReference>
<organism>
    <name type="scientific">Ixodes scapularis</name>
    <name type="common">Black-legged tick</name>
    <name type="synonym">Deer tick</name>
    <dbReference type="NCBI Taxonomy" id="6945"/>
    <lineage>
        <taxon>Eukaryota</taxon>
        <taxon>Metazoa</taxon>
        <taxon>Ecdysozoa</taxon>
        <taxon>Arthropoda</taxon>
        <taxon>Chelicerata</taxon>
        <taxon>Arachnida</taxon>
        <taxon>Acari</taxon>
        <taxon>Parasitiformes</taxon>
        <taxon>Ixodida</taxon>
        <taxon>Ixodoidea</taxon>
        <taxon>Ixodidae</taxon>
        <taxon>Ixodinae</taxon>
        <taxon>Ixodes</taxon>
    </lineage>
</organism>
<feature type="transmembrane region" description="Helical" evidence="2">
    <location>
        <begin position="15"/>
        <end position="32"/>
    </location>
</feature>
<feature type="transmembrane region" description="Helical" evidence="2">
    <location>
        <begin position="371"/>
        <end position="389"/>
    </location>
</feature>